<dbReference type="SUPFAM" id="SSF49265">
    <property type="entry name" value="Fibronectin type III"/>
    <property type="match status" value="1"/>
</dbReference>
<dbReference type="InterPro" id="IPR013783">
    <property type="entry name" value="Ig-like_fold"/>
</dbReference>
<gene>
    <name evidence="1" type="ORF">COZ13_08135</name>
</gene>
<proteinExistence type="predicted"/>
<name>A0A2M7P0G0_9BACT</name>
<comment type="caution">
    <text evidence="1">The sequence shown here is derived from an EMBL/GenBank/DDBJ whole genome shotgun (WGS) entry which is preliminary data.</text>
</comment>
<evidence type="ECO:0000313" key="1">
    <source>
        <dbReference type="EMBL" id="PIY18904.1"/>
    </source>
</evidence>
<dbReference type="Gene3D" id="2.60.40.4070">
    <property type="match status" value="1"/>
</dbReference>
<dbReference type="InterPro" id="IPR036116">
    <property type="entry name" value="FN3_sf"/>
</dbReference>
<evidence type="ECO:0008006" key="3">
    <source>
        <dbReference type="Google" id="ProtNLM"/>
    </source>
</evidence>
<dbReference type="Proteomes" id="UP000231028">
    <property type="component" value="Unassembled WGS sequence"/>
</dbReference>
<reference evidence="2" key="1">
    <citation type="submission" date="2017-09" db="EMBL/GenBank/DDBJ databases">
        <title>Depth-based differentiation of microbial function through sediment-hosted aquifers and enrichment of novel symbionts in the deep terrestrial subsurface.</title>
        <authorList>
            <person name="Probst A.J."/>
            <person name="Ladd B."/>
            <person name="Jarett J.K."/>
            <person name="Geller-Mcgrath D.E."/>
            <person name="Sieber C.M.K."/>
            <person name="Emerson J.B."/>
            <person name="Anantharaman K."/>
            <person name="Thomas B.C."/>
            <person name="Malmstrom R."/>
            <person name="Stieglmeier M."/>
            <person name="Klingl A."/>
            <person name="Woyke T."/>
            <person name="Ryan C.M."/>
            <person name="Banfield J.F."/>
        </authorList>
    </citation>
    <scope>NUCLEOTIDE SEQUENCE [LARGE SCALE GENOMIC DNA]</scope>
</reference>
<organism evidence="1 2">
    <name type="scientific">Candidatus Desantisbacteria bacterium CG_4_10_14_3_um_filter_40_18</name>
    <dbReference type="NCBI Taxonomy" id="1974544"/>
    <lineage>
        <taxon>Bacteria</taxon>
        <taxon>Candidatus Desantisiibacteriota</taxon>
    </lineage>
</organism>
<evidence type="ECO:0000313" key="2">
    <source>
        <dbReference type="Proteomes" id="UP000231028"/>
    </source>
</evidence>
<protein>
    <recommendedName>
        <fullName evidence="3">Fibronectin type-III domain-containing protein</fullName>
    </recommendedName>
</protein>
<sequence>EAIGWLIGTATGKPTDDDSRWLAEEPTTFALGTADGTVSVYLWTKDAVGNISATATASIVLDTVPATMTLTMPTVDNQSIAVAYQFSKLMATASITFSSLADANSPHRVLVSPASGSITLNGVDLNSDGERTLYDYLKNAIYTVTLEACDLAGNISSTSTLEWKYDAICIDTESPLIILSQPATGGFGTQGVRVSYSLSENIASGTLRLSFIRTGGSHDGYSPHRIVLGSSSKGEYSFIIDGKANQLVDGAIYTVTLEGEDVAGNKAQIAANTNWTYDLSAPIITLCKPSNNGRDNHELELMFVLSEDVKPESMVLRFGGMAATATLPYAKGTNTANINIAGLGLVHGNTYTITMQAVDMADNPSAIITKTNWTYDDNIGTPSLSMATTTISRLITVMIINDNETVAWLLGEEKNAQPNGDDPGWRSTRPTAFYISSAGVGEKQVYLWVKDAAGNVNSATTSITLTGSSTTAQLGVSIQSPQSGDVGSQTIRLQYTLTEPVDPESLRLVFIHTAGANDPNSPHTVTSGLEPSAGVHNIWIKGYSLNLVDGAVYTLRLEAMAGTLATAQISNLRYDISSPIISLISPATNGYGNGTITVRYQASEPLAGDSLQLVFYRGQEAHTVTTLLLSSQGSLYIKGNDLSNDGSLTTNDTLTNGATYTVCLTASDLAGNRAAPIFSTNWKYDTSIGIPTLSLKGGATYTNSSIVSVETTENEDIAKWLISETQKVAPTMDNSLWTNKPTAYSFSIGEGKKTVYLWVQDGAGNINITPAVSSIIMDTQLPKITLNLPASNGAGNGTIAVSYYLSEDVAVDSLKLTFKPTGRGYGTECVITAWLTSYRGENMVELNGLGLKNGTIYAVSLDATDFAGNIGVTAVNHNWKYDTTIGTPTMLIRDYLTNGTQCTGARLVRLEISGDEEAVKWLISEDMHASSNKDLPWQQDKPAYFTLGTTSGVRTVFLWIQDNAGNISSVAQDSINLDIETPQPPGTPTTNGQFFPKGTYTLSWDASLAAAGIELYEVQEYLGSQTPDADNWNTAATYRATVTLMSLKAKKHGDSLWYRVRARNNVGVWSSYSGVSEEIIIAELFGTNTAVTGSSIDGRALVNIPQGILTDETYIIIERDPLNYGKNINPKTIKAANDKDDVDLSFDRIEDTIAEFNAYIYNNGTSTRITTFTNKVRISLRYRDVNQDGFVDNVPYRLDERTLKVYRLNETTQQWVAEENSIVDSVANTVSAEVDHFSIFVLRGTPLRPATVLGNVRVYPNPYKPNSNPMHNSGVHFGGTAAPFEERLTEQVTIKIFTVTGELVRVIDGQTSGEYIWDAKNDDGDEVSTGVYIYQITNEQAGNSFGKVAIVK</sequence>
<feature type="non-terminal residue" evidence="1">
    <location>
        <position position="1"/>
    </location>
</feature>
<dbReference type="Gene3D" id="2.60.40.10">
    <property type="entry name" value="Immunoglobulins"/>
    <property type="match status" value="1"/>
</dbReference>
<dbReference type="EMBL" id="PFKI01000244">
    <property type="protein sequence ID" value="PIY18904.1"/>
    <property type="molecule type" value="Genomic_DNA"/>
</dbReference>
<accession>A0A2M7P0G0</accession>